<evidence type="ECO:0000256" key="1">
    <source>
        <dbReference type="SAM" id="Phobius"/>
    </source>
</evidence>
<evidence type="ECO:0000313" key="2">
    <source>
        <dbReference type="EMBL" id="CAJ72062.1"/>
    </source>
</evidence>
<gene>
    <name evidence="3" type="ORF">KsCSTR_12060</name>
    <name evidence="2" type="ORF">kustd1317</name>
</gene>
<reference evidence="3 4" key="3">
    <citation type="submission" date="2020-02" db="EMBL/GenBank/DDBJ databases">
        <title>Newly sequenced genome of strain CSTR1 showed variability in Candidatus Kuenenia stuttgartiensis genomes.</title>
        <authorList>
            <person name="Ding C."/>
            <person name="Adrian L."/>
        </authorList>
    </citation>
    <scope>NUCLEOTIDE SEQUENCE [LARGE SCALE GENOMIC DNA]</scope>
    <source>
        <strain evidence="3 4">CSTR1</strain>
    </source>
</reference>
<protein>
    <submittedName>
        <fullName evidence="2">Uncharacterized protein</fullName>
    </submittedName>
</protein>
<keyword evidence="1" id="KW-0472">Membrane</keyword>
<evidence type="ECO:0000313" key="3">
    <source>
        <dbReference type="EMBL" id="QII10585.1"/>
    </source>
</evidence>
<dbReference type="RefSeq" id="WP_164994601.1">
    <property type="nucleotide sequence ID" value="NZ_CP049055.1"/>
</dbReference>
<sequence>MKIKGGFFYEQSSLARNSCRIFTKQMRLMEKVLQRDQGFHKRITRSPLEAEIERRGKMIHKSIKKNTGFGFLALFGCYLVCLFLPTLANARVGITTTDKKYIILQAESNLQKFQDETIDSLLPDYIGSSLQQYRELLKRVTKIDEADKSNETEIKKLAVECEKIFNDLNNAIKKRETTAEETGRIGSLDDCLFNCGSTNLRRINQTEKDDWFGRFNCNLDASSCVFGCYVDVANDERIKGGIPKD</sequence>
<name>Q1PYB1_KUEST</name>
<dbReference type="AlphaFoldDB" id="Q1PYB1"/>
<evidence type="ECO:0000313" key="4">
    <source>
        <dbReference type="Proteomes" id="UP000501926"/>
    </source>
</evidence>
<dbReference type="Proteomes" id="UP000501926">
    <property type="component" value="Chromosome"/>
</dbReference>
<keyword evidence="1" id="KW-1133">Transmembrane helix</keyword>
<dbReference type="EMBL" id="CT573072">
    <property type="protein sequence ID" value="CAJ72062.1"/>
    <property type="molecule type" value="Genomic_DNA"/>
</dbReference>
<reference evidence="2" key="2">
    <citation type="submission" date="2006-01" db="EMBL/GenBank/DDBJ databases">
        <authorList>
            <person name="Genoscope"/>
        </authorList>
    </citation>
    <scope>NUCLEOTIDE SEQUENCE</scope>
</reference>
<keyword evidence="1" id="KW-0812">Transmembrane</keyword>
<reference evidence="2" key="1">
    <citation type="journal article" date="2006" name="Nature">
        <title>Deciphering the evolution and metabolism of an anammox bacterium from a community genome.</title>
        <authorList>
            <person name="Strous M."/>
            <person name="Pelletier E."/>
            <person name="Mangenot S."/>
            <person name="Rattei T."/>
            <person name="Lehner A."/>
            <person name="Taylor M.W."/>
            <person name="Horn M."/>
            <person name="Daims H."/>
            <person name="Bartol-Mavel D."/>
            <person name="Wincker P."/>
            <person name="Barbe V."/>
            <person name="Fonknechten N."/>
            <person name="Vallenet D."/>
            <person name="Segurens B."/>
            <person name="Schenowitz-Truong C."/>
            <person name="Medigue C."/>
            <person name="Collingro A."/>
            <person name="Snel B."/>
            <person name="Dutilh B.E."/>
            <person name="OpDenCamp H.J.M."/>
            <person name="vanDerDrift C."/>
            <person name="Cirpus I."/>
            <person name="vanDePas-Schoonen K.T."/>
            <person name="Harhangi H.R."/>
            <person name="vanNiftrik L."/>
            <person name="Schmid M."/>
            <person name="Keltjens J."/>
            <person name="vanDeVossenberg J."/>
            <person name="Kartal B."/>
            <person name="Meier H."/>
            <person name="Frishman D."/>
            <person name="Huynen M.A."/>
            <person name="Mewes H."/>
            <person name="Weissenbach J."/>
            <person name="Jetten M.S.M."/>
            <person name="Wagner M."/>
            <person name="LePaslier D."/>
        </authorList>
    </citation>
    <scope>NUCLEOTIDE SEQUENCE</scope>
</reference>
<organism evidence="2">
    <name type="scientific">Kuenenia stuttgartiensis</name>
    <dbReference type="NCBI Taxonomy" id="174633"/>
    <lineage>
        <taxon>Bacteria</taxon>
        <taxon>Pseudomonadati</taxon>
        <taxon>Planctomycetota</taxon>
        <taxon>Candidatus Brocadiia</taxon>
        <taxon>Candidatus Brocadiales</taxon>
        <taxon>Candidatus Brocadiaceae</taxon>
        <taxon>Candidatus Kuenenia</taxon>
    </lineage>
</organism>
<feature type="transmembrane region" description="Helical" evidence="1">
    <location>
        <begin position="67"/>
        <end position="88"/>
    </location>
</feature>
<dbReference type="EMBL" id="CP049055">
    <property type="protein sequence ID" value="QII10585.1"/>
    <property type="molecule type" value="Genomic_DNA"/>
</dbReference>
<accession>Q1PYB1</accession>
<proteinExistence type="predicted"/>